<feature type="transmembrane region" description="Helical" evidence="7">
    <location>
        <begin position="54"/>
        <end position="75"/>
    </location>
</feature>
<comment type="function">
    <text evidence="7">Part of the tripartite ATP-independent periplasmic (TRAP) transport system.</text>
</comment>
<dbReference type="GO" id="GO:0005886">
    <property type="term" value="C:plasma membrane"/>
    <property type="evidence" value="ECO:0007669"/>
    <property type="project" value="UniProtKB-SubCell"/>
</dbReference>
<evidence type="ECO:0000313" key="11">
    <source>
        <dbReference type="Proteomes" id="UP000254428"/>
    </source>
</evidence>
<dbReference type="Pfam" id="PF04290">
    <property type="entry name" value="DctQ"/>
    <property type="match status" value="1"/>
</dbReference>
<reference evidence="11 12" key="1">
    <citation type="submission" date="2018-06" db="EMBL/GenBank/DDBJ databases">
        <authorList>
            <consortium name="Pathogen Informatics"/>
            <person name="Doyle S."/>
        </authorList>
    </citation>
    <scope>NUCLEOTIDE SEQUENCE [LARGE SCALE GENOMIC DNA]</scope>
    <source>
        <strain evidence="9 11">NCTC11341</strain>
        <strain evidence="10 12">NCTC8333</strain>
    </source>
</reference>
<evidence type="ECO:0000313" key="9">
    <source>
        <dbReference type="EMBL" id="STH71477.1"/>
    </source>
</evidence>
<evidence type="ECO:0000256" key="6">
    <source>
        <dbReference type="ARBA" id="ARBA00023136"/>
    </source>
</evidence>
<dbReference type="Proteomes" id="UP000254718">
    <property type="component" value="Unassembled WGS sequence"/>
</dbReference>
<keyword evidence="5 7" id="KW-1133">Transmembrane helix</keyword>
<evidence type="ECO:0000313" key="10">
    <source>
        <dbReference type="EMBL" id="STM26125.1"/>
    </source>
</evidence>
<evidence type="ECO:0000256" key="3">
    <source>
        <dbReference type="ARBA" id="ARBA00022475"/>
    </source>
</evidence>
<feature type="transmembrane region" description="Helical" evidence="7">
    <location>
        <begin position="12"/>
        <end position="34"/>
    </location>
</feature>
<feature type="domain" description="Tripartite ATP-independent periplasmic transporters DctQ component" evidence="8">
    <location>
        <begin position="3"/>
        <end position="79"/>
    </location>
</feature>
<dbReference type="Proteomes" id="UP000254428">
    <property type="component" value="Unassembled WGS sequence"/>
</dbReference>
<keyword evidence="3" id="KW-1003">Cell membrane</keyword>
<comment type="caution">
    <text evidence="7">Lacks conserved residue(s) required for the propagation of feature annotation.</text>
</comment>
<name>A0A376NZ04_ECOLX</name>
<evidence type="ECO:0000259" key="8">
    <source>
        <dbReference type="Pfam" id="PF04290"/>
    </source>
</evidence>
<comment type="similarity">
    <text evidence="7">Belongs to the TRAP transporter small permease family.</text>
</comment>
<dbReference type="EMBL" id="UGFE01000002">
    <property type="protein sequence ID" value="STM26125.1"/>
    <property type="molecule type" value="Genomic_DNA"/>
</dbReference>
<dbReference type="RefSeq" id="WP_140235883.1">
    <property type="nucleotide sequence ID" value="NZ_JANCYY010000378.1"/>
</dbReference>
<evidence type="ECO:0000256" key="5">
    <source>
        <dbReference type="ARBA" id="ARBA00022989"/>
    </source>
</evidence>
<organism evidence="9 11">
    <name type="scientific">Escherichia coli</name>
    <dbReference type="NCBI Taxonomy" id="562"/>
    <lineage>
        <taxon>Bacteria</taxon>
        <taxon>Pseudomonadati</taxon>
        <taxon>Pseudomonadota</taxon>
        <taxon>Gammaproteobacteria</taxon>
        <taxon>Enterobacterales</taxon>
        <taxon>Enterobacteriaceae</taxon>
        <taxon>Escherichia</taxon>
    </lineage>
</organism>
<keyword evidence="7" id="KW-0997">Cell inner membrane</keyword>
<evidence type="ECO:0000256" key="4">
    <source>
        <dbReference type="ARBA" id="ARBA00022692"/>
    </source>
</evidence>
<keyword evidence="6 7" id="KW-0472">Membrane</keyword>
<dbReference type="EMBL" id="UGBT01000002">
    <property type="protein sequence ID" value="STH71477.1"/>
    <property type="molecule type" value="Genomic_DNA"/>
</dbReference>
<evidence type="ECO:0000313" key="12">
    <source>
        <dbReference type="Proteomes" id="UP000254718"/>
    </source>
</evidence>
<evidence type="ECO:0000256" key="2">
    <source>
        <dbReference type="ARBA" id="ARBA00022448"/>
    </source>
</evidence>
<comment type="subcellular location">
    <subcellularLocation>
        <location evidence="7">Cell inner membrane</location>
        <topology evidence="7">Multi-pass membrane protein</topology>
    </subcellularLocation>
    <subcellularLocation>
        <location evidence="1">Cell membrane</location>
        <topology evidence="1">Multi-pass membrane protein</topology>
    </subcellularLocation>
</comment>
<dbReference type="InterPro" id="IPR055348">
    <property type="entry name" value="DctQ"/>
</dbReference>
<dbReference type="AlphaFoldDB" id="A0A376NZ04"/>
<proteinExistence type="inferred from homology"/>
<protein>
    <recommendedName>
        <fullName evidence="7">TRAP transporter small permease protein</fullName>
    </recommendedName>
</protein>
<evidence type="ECO:0000256" key="7">
    <source>
        <dbReference type="RuleBase" id="RU369079"/>
    </source>
</evidence>
<keyword evidence="4 7" id="KW-0812">Transmembrane</keyword>
<sequence>MMLKGKARRHLFLCIQIIVIIFATIIMVYGGGLLTMDTFDSGQTSPALGWQMGYIYMSIPISGVLIIIYTIDMVLTELKQPL</sequence>
<accession>A0A376NZ04</accession>
<evidence type="ECO:0000256" key="1">
    <source>
        <dbReference type="ARBA" id="ARBA00004651"/>
    </source>
</evidence>
<dbReference type="GO" id="GO:0022857">
    <property type="term" value="F:transmembrane transporter activity"/>
    <property type="evidence" value="ECO:0007669"/>
    <property type="project" value="UniProtKB-UniRule"/>
</dbReference>
<keyword evidence="2 7" id="KW-0813">Transport</keyword>
<gene>
    <name evidence="9" type="ORF">NCTC11341_03106</name>
    <name evidence="10" type="ORF">NCTC8333_05183</name>
</gene>
<comment type="subunit">
    <text evidence="7">The complex comprises the extracytoplasmic solute receptor protein and the two transmembrane proteins.</text>
</comment>